<dbReference type="AlphaFoldDB" id="A0AAV4NKB0"/>
<comment type="caution">
    <text evidence="2">The sequence shown here is derived from an EMBL/GenBank/DDBJ whole genome shotgun (WGS) entry which is preliminary data.</text>
</comment>
<evidence type="ECO:0000313" key="3">
    <source>
        <dbReference type="Proteomes" id="UP001054837"/>
    </source>
</evidence>
<protein>
    <submittedName>
        <fullName evidence="2">Uncharacterized protein</fullName>
    </submittedName>
</protein>
<organism evidence="2 3">
    <name type="scientific">Caerostris darwini</name>
    <dbReference type="NCBI Taxonomy" id="1538125"/>
    <lineage>
        <taxon>Eukaryota</taxon>
        <taxon>Metazoa</taxon>
        <taxon>Ecdysozoa</taxon>
        <taxon>Arthropoda</taxon>
        <taxon>Chelicerata</taxon>
        <taxon>Arachnida</taxon>
        <taxon>Araneae</taxon>
        <taxon>Araneomorphae</taxon>
        <taxon>Entelegynae</taxon>
        <taxon>Araneoidea</taxon>
        <taxon>Araneidae</taxon>
        <taxon>Caerostris</taxon>
    </lineage>
</organism>
<dbReference type="Proteomes" id="UP001054837">
    <property type="component" value="Unassembled WGS sequence"/>
</dbReference>
<proteinExistence type="predicted"/>
<feature type="region of interest" description="Disordered" evidence="1">
    <location>
        <begin position="1"/>
        <end position="61"/>
    </location>
</feature>
<dbReference type="EMBL" id="BPLQ01001749">
    <property type="protein sequence ID" value="GIX84923.1"/>
    <property type="molecule type" value="Genomic_DNA"/>
</dbReference>
<accession>A0AAV4NKB0</accession>
<gene>
    <name evidence="2" type="ORF">CDAR_304461</name>
</gene>
<keyword evidence="3" id="KW-1185">Reference proteome</keyword>
<sequence>MFIKKPSFKMFKTASSNKRNPSKDLPPRKKYYSYFQKRSTSSEKTRPEISDKLSGGKTRDPFHSTPAEVDCWTVPNRCSSSCLLMPL</sequence>
<feature type="compositionally biased region" description="Basic and acidic residues" evidence="1">
    <location>
        <begin position="40"/>
        <end position="51"/>
    </location>
</feature>
<evidence type="ECO:0000313" key="2">
    <source>
        <dbReference type="EMBL" id="GIX84923.1"/>
    </source>
</evidence>
<evidence type="ECO:0000256" key="1">
    <source>
        <dbReference type="SAM" id="MobiDB-lite"/>
    </source>
</evidence>
<reference evidence="2 3" key="1">
    <citation type="submission" date="2021-06" db="EMBL/GenBank/DDBJ databases">
        <title>Caerostris darwini draft genome.</title>
        <authorList>
            <person name="Kono N."/>
            <person name="Arakawa K."/>
        </authorList>
    </citation>
    <scope>NUCLEOTIDE SEQUENCE [LARGE SCALE GENOMIC DNA]</scope>
</reference>
<name>A0AAV4NKB0_9ARAC</name>